<keyword evidence="3" id="KW-1185">Reference proteome</keyword>
<sequence>MSPAQSIQKNSDDEVGDVIGFQHAPASDGTEDELDDVTDVPPINPDDFPGTEYRFDAPVFANRSRETTTIDVSRAASFAQHHFAAYPRAFQDVMDVIAKITLGGKTVTWDNNR</sequence>
<feature type="compositionally biased region" description="Acidic residues" evidence="1">
    <location>
        <begin position="29"/>
        <end position="38"/>
    </location>
</feature>
<comment type="caution">
    <text evidence="2">The sequence shown here is derived from an EMBL/GenBank/DDBJ whole genome shotgun (WGS) entry which is preliminary data.</text>
</comment>
<gene>
    <name evidence="2" type="ORF">QBC36DRAFT_318037</name>
</gene>
<evidence type="ECO:0000256" key="1">
    <source>
        <dbReference type="SAM" id="MobiDB-lite"/>
    </source>
</evidence>
<reference evidence="2" key="2">
    <citation type="submission" date="2023-05" db="EMBL/GenBank/DDBJ databases">
        <authorList>
            <consortium name="Lawrence Berkeley National Laboratory"/>
            <person name="Steindorff A."/>
            <person name="Hensen N."/>
            <person name="Bonometti L."/>
            <person name="Westerberg I."/>
            <person name="Brannstrom I.O."/>
            <person name="Guillou S."/>
            <person name="Cros-Aarteil S."/>
            <person name="Calhoun S."/>
            <person name="Haridas S."/>
            <person name="Kuo A."/>
            <person name="Mondo S."/>
            <person name="Pangilinan J."/>
            <person name="Riley R."/>
            <person name="Labutti K."/>
            <person name="Andreopoulos B."/>
            <person name="Lipzen A."/>
            <person name="Chen C."/>
            <person name="Yanf M."/>
            <person name="Daum C."/>
            <person name="Ng V."/>
            <person name="Clum A."/>
            <person name="Ohm R."/>
            <person name="Martin F."/>
            <person name="Silar P."/>
            <person name="Natvig D."/>
            <person name="Lalanne C."/>
            <person name="Gautier V."/>
            <person name="Ament-Velasquez S.L."/>
            <person name="Kruys A."/>
            <person name="Hutchinson M.I."/>
            <person name="Powell A.J."/>
            <person name="Barry K."/>
            <person name="Miller A.N."/>
            <person name="Grigoriev I.V."/>
            <person name="Debuchy R."/>
            <person name="Gladieux P."/>
            <person name="Thoren M.H."/>
            <person name="Johannesson H."/>
        </authorList>
    </citation>
    <scope>NUCLEOTIDE SEQUENCE</scope>
    <source>
        <strain evidence="2">CBS 892.96</strain>
    </source>
</reference>
<dbReference type="EMBL" id="MU866087">
    <property type="protein sequence ID" value="KAK4181419.1"/>
    <property type="molecule type" value="Genomic_DNA"/>
</dbReference>
<feature type="region of interest" description="Disordered" evidence="1">
    <location>
        <begin position="1"/>
        <end position="52"/>
    </location>
</feature>
<proteinExistence type="predicted"/>
<name>A0AAN7ACG4_9PEZI</name>
<dbReference type="AlphaFoldDB" id="A0AAN7ACG4"/>
<evidence type="ECO:0000313" key="3">
    <source>
        <dbReference type="Proteomes" id="UP001302321"/>
    </source>
</evidence>
<accession>A0AAN7ACG4</accession>
<evidence type="ECO:0000313" key="2">
    <source>
        <dbReference type="EMBL" id="KAK4181419.1"/>
    </source>
</evidence>
<protein>
    <submittedName>
        <fullName evidence="2">Uncharacterized protein</fullName>
    </submittedName>
</protein>
<reference evidence="2" key="1">
    <citation type="journal article" date="2023" name="Mol. Phylogenet. Evol.">
        <title>Genome-scale phylogeny and comparative genomics of the fungal order Sordariales.</title>
        <authorList>
            <person name="Hensen N."/>
            <person name="Bonometti L."/>
            <person name="Westerberg I."/>
            <person name="Brannstrom I.O."/>
            <person name="Guillou S."/>
            <person name="Cros-Aarteil S."/>
            <person name="Calhoun S."/>
            <person name="Haridas S."/>
            <person name="Kuo A."/>
            <person name="Mondo S."/>
            <person name="Pangilinan J."/>
            <person name="Riley R."/>
            <person name="LaButti K."/>
            <person name="Andreopoulos B."/>
            <person name="Lipzen A."/>
            <person name="Chen C."/>
            <person name="Yan M."/>
            <person name="Daum C."/>
            <person name="Ng V."/>
            <person name="Clum A."/>
            <person name="Steindorff A."/>
            <person name="Ohm R.A."/>
            <person name="Martin F."/>
            <person name="Silar P."/>
            <person name="Natvig D.O."/>
            <person name="Lalanne C."/>
            <person name="Gautier V."/>
            <person name="Ament-Velasquez S.L."/>
            <person name="Kruys A."/>
            <person name="Hutchinson M.I."/>
            <person name="Powell A.J."/>
            <person name="Barry K."/>
            <person name="Miller A.N."/>
            <person name="Grigoriev I.V."/>
            <person name="Debuchy R."/>
            <person name="Gladieux P."/>
            <person name="Hiltunen Thoren M."/>
            <person name="Johannesson H."/>
        </authorList>
    </citation>
    <scope>NUCLEOTIDE SEQUENCE</scope>
    <source>
        <strain evidence="2">CBS 892.96</strain>
    </source>
</reference>
<organism evidence="2 3">
    <name type="scientific">Triangularia setosa</name>
    <dbReference type="NCBI Taxonomy" id="2587417"/>
    <lineage>
        <taxon>Eukaryota</taxon>
        <taxon>Fungi</taxon>
        <taxon>Dikarya</taxon>
        <taxon>Ascomycota</taxon>
        <taxon>Pezizomycotina</taxon>
        <taxon>Sordariomycetes</taxon>
        <taxon>Sordariomycetidae</taxon>
        <taxon>Sordariales</taxon>
        <taxon>Podosporaceae</taxon>
        <taxon>Triangularia</taxon>
    </lineage>
</organism>
<dbReference type="Proteomes" id="UP001302321">
    <property type="component" value="Unassembled WGS sequence"/>
</dbReference>